<comment type="caution">
    <text evidence="7">The sequence shown here is derived from an EMBL/GenBank/DDBJ whole genome shotgun (WGS) entry which is preliminary data.</text>
</comment>
<evidence type="ECO:0000256" key="1">
    <source>
        <dbReference type="ARBA" id="ARBA00004651"/>
    </source>
</evidence>
<evidence type="ECO:0000313" key="8">
    <source>
        <dbReference type="Proteomes" id="UP000234206"/>
    </source>
</evidence>
<dbReference type="GO" id="GO:0022857">
    <property type="term" value="F:transmembrane transporter activity"/>
    <property type="evidence" value="ECO:0007669"/>
    <property type="project" value="InterPro"/>
</dbReference>
<dbReference type="PANTHER" id="PTHR42770:SF7">
    <property type="entry name" value="MEMBRANE PROTEIN"/>
    <property type="match status" value="1"/>
</dbReference>
<feature type="transmembrane region" description="Helical" evidence="6">
    <location>
        <begin position="297"/>
        <end position="327"/>
    </location>
</feature>
<name>A0A2I1PCA7_9MICO</name>
<dbReference type="Pfam" id="PF13520">
    <property type="entry name" value="AA_permease_2"/>
    <property type="match status" value="1"/>
</dbReference>
<keyword evidence="5 6" id="KW-0472">Membrane</keyword>
<dbReference type="OrthoDB" id="9762947at2"/>
<evidence type="ECO:0000256" key="2">
    <source>
        <dbReference type="ARBA" id="ARBA00022475"/>
    </source>
</evidence>
<feature type="transmembrane region" description="Helical" evidence="6">
    <location>
        <begin position="219"/>
        <end position="239"/>
    </location>
</feature>
<feature type="transmembrane region" description="Helical" evidence="6">
    <location>
        <begin position="251"/>
        <end position="277"/>
    </location>
</feature>
<dbReference type="PANTHER" id="PTHR42770">
    <property type="entry name" value="AMINO ACID TRANSPORTER-RELATED"/>
    <property type="match status" value="1"/>
</dbReference>
<dbReference type="EMBL" id="PKIZ01000004">
    <property type="protein sequence ID" value="PKZ42263.1"/>
    <property type="molecule type" value="Genomic_DNA"/>
</dbReference>
<accession>A0A2I1PCA7</accession>
<organism evidence="7 8">
    <name type="scientific">Kytococcus schroeteri</name>
    <dbReference type="NCBI Taxonomy" id="138300"/>
    <lineage>
        <taxon>Bacteria</taxon>
        <taxon>Bacillati</taxon>
        <taxon>Actinomycetota</taxon>
        <taxon>Actinomycetes</taxon>
        <taxon>Micrococcales</taxon>
        <taxon>Kytococcaceae</taxon>
        <taxon>Kytococcus</taxon>
    </lineage>
</organism>
<dbReference type="RefSeq" id="WP_070705633.1">
    <property type="nucleotide sequence ID" value="NZ_JBHLVH010000027.1"/>
</dbReference>
<feature type="transmembrane region" description="Helical" evidence="6">
    <location>
        <begin position="101"/>
        <end position="127"/>
    </location>
</feature>
<keyword evidence="8" id="KW-1185">Reference proteome</keyword>
<evidence type="ECO:0000256" key="4">
    <source>
        <dbReference type="ARBA" id="ARBA00022989"/>
    </source>
</evidence>
<feature type="transmembrane region" description="Helical" evidence="6">
    <location>
        <begin position="180"/>
        <end position="199"/>
    </location>
</feature>
<feature type="transmembrane region" description="Helical" evidence="6">
    <location>
        <begin position="57"/>
        <end position="80"/>
    </location>
</feature>
<evidence type="ECO:0000256" key="6">
    <source>
        <dbReference type="SAM" id="Phobius"/>
    </source>
</evidence>
<feature type="transmembrane region" description="Helical" evidence="6">
    <location>
        <begin position="448"/>
        <end position="469"/>
    </location>
</feature>
<reference evidence="7 8" key="1">
    <citation type="submission" date="2017-12" db="EMBL/GenBank/DDBJ databases">
        <title>Phylogenetic diversity of female urinary microbiome.</title>
        <authorList>
            <person name="Thomas-White K."/>
            <person name="Wolfe A.J."/>
        </authorList>
    </citation>
    <scope>NUCLEOTIDE SEQUENCE [LARGE SCALE GENOMIC DNA]</scope>
    <source>
        <strain evidence="7 8">UMB1298</strain>
    </source>
</reference>
<sequence>MDNRDSGATHAEVLADRDSLESTLKPHWVWAIALGSAIGWGAFVLPTDWLATSGPLGAAIGLAVGAALMCLIAVSYGILIRTFPVSGGEFAYAFQAFGRNHAFVCGWFLTLGYAAIVALNASAVALLFRRLVPWLVEWVPLWEVAGWQVYLGEVVVASLALAAFAWLNTRGTALSGRAQFLMVMAMLVGVALILAGVLLHPDGTWSNVSPGVPSGVGPLPAILAIVAIAPWAFVGFDNVPQAAEEFDFPPAKAFGLIVFAIVAAAAIYIAMVVATAATQPWEQLVAEEPIWGTADGISALFGTVGLLVLGVSVAMGVATGLNGFYVASSRLLFAMGRSRIIPERFAGLNAHHTPAFAVYFVMGICLLSPWFGRQALTWIVDMSSIGVTIAYTYTCAAAYKMLRWSGSPAVPGEPEGSRSTRNKVMALLGAVAGVVFLGLLLVPGSPAALKMPSLIALVVWVALGLAFWVSRRTAVAQVSETEMRALVLGEHDDRKVTA</sequence>
<keyword evidence="2" id="KW-1003">Cell membrane</keyword>
<evidence type="ECO:0000256" key="3">
    <source>
        <dbReference type="ARBA" id="ARBA00022692"/>
    </source>
</evidence>
<dbReference type="InterPro" id="IPR002293">
    <property type="entry name" value="AA/rel_permease1"/>
</dbReference>
<dbReference type="AlphaFoldDB" id="A0A2I1PCA7"/>
<keyword evidence="4 6" id="KW-1133">Transmembrane helix</keyword>
<dbReference type="InterPro" id="IPR050367">
    <property type="entry name" value="APC_superfamily"/>
</dbReference>
<proteinExistence type="predicted"/>
<gene>
    <name evidence="7" type="ORF">CYJ76_02900</name>
</gene>
<protein>
    <submittedName>
        <fullName evidence="7">APC family permease</fullName>
    </submittedName>
</protein>
<dbReference type="Proteomes" id="UP000234206">
    <property type="component" value="Unassembled WGS sequence"/>
</dbReference>
<feature type="transmembrane region" description="Helical" evidence="6">
    <location>
        <begin position="147"/>
        <end position="168"/>
    </location>
</feature>
<dbReference type="Gene3D" id="1.20.1740.10">
    <property type="entry name" value="Amino acid/polyamine transporter I"/>
    <property type="match status" value="1"/>
</dbReference>
<feature type="transmembrane region" description="Helical" evidence="6">
    <location>
        <begin position="378"/>
        <end position="399"/>
    </location>
</feature>
<evidence type="ECO:0000313" key="7">
    <source>
        <dbReference type="EMBL" id="PKZ42263.1"/>
    </source>
</evidence>
<feature type="transmembrane region" description="Helical" evidence="6">
    <location>
        <begin position="348"/>
        <end position="372"/>
    </location>
</feature>
<feature type="transmembrane region" description="Helical" evidence="6">
    <location>
        <begin position="27"/>
        <end position="45"/>
    </location>
</feature>
<comment type="subcellular location">
    <subcellularLocation>
        <location evidence="1">Cell membrane</location>
        <topology evidence="1">Multi-pass membrane protein</topology>
    </subcellularLocation>
</comment>
<dbReference type="PIRSF" id="PIRSF006060">
    <property type="entry name" value="AA_transporter"/>
    <property type="match status" value="1"/>
</dbReference>
<evidence type="ECO:0000256" key="5">
    <source>
        <dbReference type="ARBA" id="ARBA00023136"/>
    </source>
</evidence>
<dbReference type="GO" id="GO:0005886">
    <property type="term" value="C:plasma membrane"/>
    <property type="evidence" value="ECO:0007669"/>
    <property type="project" value="UniProtKB-SubCell"/>
</dbReference>
<keyword evidence="3 6" id="KW-0812">Transmembrane</keyword>
<feature type="transmembrane region" description="Helical" evidence="6">
    <location>
        <begin position="424"/>
        <end position="442"/>
    </location>
</feature>